<dbReference type="Proteomes" id="UP000616885">
    <property type="component" value="Unassembled WGS sequence"/>
</dbReference>
<dbReference type="AlphaFoldDB" id="A0A8H7N751"/>
<sequence>MPQTPPLALRVRVLPAAAPLFLQPTLLQALPPLQAPMLQALQTLQALLRLPRRSIQALLLAPQTLQALPHQVLHQAALPALLQVLQVLQALRSLLVLPLQAPRWLLALRLQALRLLLPLLPVLPPVLQPLQAHSVASSATPSSTSVASSTTPSSTSVASSTTPSSTSVASSTTPSSTSAASSTTPSSTSVASSTTPSSTSVASSTTPSSTPSSTSSSASSSSASSTTPISTASSTSTPSATPTSSTLPSATVDSTVLILAKDAATAKLASDGLNAYGIPFQSFIVAQAGSTLPVLNSSLTSGNYGGIIVMSSVAYDYGGTTGWQSAITTDQWTALNNYQLSFNVRMVRIDEYPGASFGTTPGADGGCCTSPVTQNISFSDTSDFPTAQLKANVKVGTDGLYHVPATITDSSTTKAVAVFTPDSGSTVGGVAAVINNFNGREQFVWFISWATDWSQTSNWLQHAHIHWMTRGVFVGKRKVHLSDQIDDMQLSTEMFYPTNIPEVKIGITDLEAHVDWQTSINSRLPAGSDFWLEIGHNGNGDIINSTLTDDDMNTNKCNPPDAVYWEQDVQAPNEWRKPLGTGDDVWPTGTKYETYSWSLACAKIDQFALWFTKAANLNHFAHLSHTFSHMSLNNATYHDAKREIQFNQAWMKQMGIDTATRFTANGIIPPPSLD</sequence>
<evidence type="ECO:0000256" key="1">
    <source>
        <dbReference type="SAM" id="MobiDB-lite"/>
    </source>
</evidence>
<organism evidence="4 5">
    <name type="scientific">Bionectria ochroleuca</name>
    <name type="common">Gliocladium roseum</name>
    <dbReference type="NCBI Taxonomy" id="29856"/>
    <lineage>
        <taxon>Eukaryota</taxon>
        <taxon>Fungi</taxon>
        <taxon>Dikarya</taxon>
        <taxon>Ascomycota</taxon>
        <taxon>Pezizomycotina</taxon>
        <taxon>Sordariomycetes</taxon>
        <taxon>Hypocreomycetidae</taxon>
        <taxon>Hypocreales</taxon>
        <taxon>Bionectriaceae</taxon>
        <taxon>Clonostachys</taxon>
    </lineage>
</organism>
<comment type="caution">
    <text evidence="4">The sequence shown here is derived from an EMBL/GenBank/DDBJ whole genome shotgun (WGS) entry which is preliminary data.</text>
</comment>
<evidence type="ECO:0000259" key="3">
    <source>
        <dbReference type="Pfam" id="PF25116"/>
    </source>
</evidence>
<proteinExistence type="predicted"/>
<feature type="region of interest" description="Disordered" evidence="1">
    <location>
        <begin position="138"/>
        <end position="248"/>
    </location>
</feature>
<accession>A0A8H7N751</accession>
<gene>
    <name evidence="4" type="ORF">IM811_014611</name>
</gene>
<dbReference type="PANTHER" id="PTHR31002:SF34">
    <property type="entry name" value="CELL WALL PROTEIN CWP1-RELATED"/>
    <property type="match status" value="1"/>
</dbReference>
<evidence type="ECO:0000313" key="4">
    <source>
        <dbReference type="EMBL" id="KAF9750391.1"/>
    </source>
</evidence>
<dbReference type="Pfam" id="PF25115">
    <property type="entry name" value="Agd3_CE"/>
    <property type="match status" value="1"/>
</dbReference>
<dbReference type="Pfam" id="PF25116">
    <property type="entry name" value="CBM87_Agd3"/>
    <property type="match status" value="1"/>
</dbReference>
<reference evidence="4" key="1">
    <citation type="submission" date="2020-10" db="EMBL/GenBank/DDBJ databases">
        <title>High-Quality Genome Resource of Clonostachys rosea strain S41 by Oxford Nanopore Long-Read Sequencing.</title>
        <authorList>
            <person name="Wang H."/>
        </authorList>
    </citation>
    <scope>NUCLEOTIDE SEQUENCE</scope>
    <source>
        <strain evidence="4">S41</strain>
    </source>
</reference>
<protein>
    <submittedName>
        <fullName evidence="4">Uncharacterized protein</fullName>
    </submittedName>
</protein>
<feature type="domain" description="Agd3 CBM87" evidence="3">
    <location>
        <begin position="252"/>
        <end position="467"/>
    </location>
</feature>
<dbReference type="EMBL" id="JADCTT010000006">
    <property type="protein sequence ID" value="KAF9750391.1"/>
    <property type="molecule type" value="Genomic_DNA"/>
</dbReference>
<dbReference type="InterPro" id="IPR050788">
    <property type="entry name" value="Yeast_SRP1/TIP1_CWP"/>
</dbReference>
<name>A0A8H7N751_BIOOC</name>
<feature type="domain" description="Agd3 deacetylase" evidence="2">
    <location>
        <begin position="481"/>
        <end position="670"/>
    </location>
</feature>
<dbReference type="PANTHER" id="PTHR31002">
    <property type="entry name" value="SERIPAUPERIN"/>
    <property type="match status" value="1"/>
</dbReference>
<dbReference type="InterPro" id="IPR056827">
    <property type="entry name" value="CBM87_Agd3"/>
</dbReference>
<evidence type="ECO:0000259" key="2">
    <source>
        <dbReference type="Pfam" id="PF25115"/>
    </source>
</evidence>
<evidence type="ECO:0000313" key="5">
    <source>
        <dbReference type="Proteomes" id="UP000616885"/>
    </source>
</evidence>
<dbReference type="InterPro" id="IPR056826">
    <property type="entry name" value="Agd3_CE"/>
</dbReference>